<dbReference type="AlphaFoldDB" id="A0A496PMJ5"/>
<keyword evidence="2" id="KW-0378">Hydrolase</keyword>
<proteinExistence type="predicted"/>
<feature type="domain" description="HNH nuclease" evidence="1">
    <location>
        <begin position="13"/>
        <end position="76"/>
    </location>
</feature>
<dbReference type="CDD" id="cd00085">
    <property type="entry name" value="HNHc"/>
    <property type="match status" value="1"/>
</dbReference>
<dbReference type="GO" id="GO:0008270">
    <property type="term" value="F:zinc ion binding"/>
    <property type="evidence" value="ECO:0007669"/>
    <property type="project" value="InterPro"/>
</dbReference>
<dbReference type="InterPro" id="IPR002711">
    <property type="entry name" value="HNH"/>
</dbReference>
<accession>A0A496PMJ5</accession>
<comment type="caution">
    <text evidence="2">The sequence shown here is derived from an EMBL/GenBank/DDBJ whole genome shotgun (WGS) entry which is preliminary data.</text>
</comment>
<keyword evidence="3" id="KW-1185">Reference proteome</keyword>
<evidence type="ECO:0000259" key="1">
    <source>
        <dbReference type="SMART" id="SM00507"/>
    </source>
</evidence>
<protein>
    <submittedName>
        <fullName evidence="2">HNH endonuclease</fullName>
    </submittedName>
</protein>
<dbReference type="EMBL" id="QQXL01000001">
    <property type="protein sequence ID" value="RKW71761.1"/>
    <property type="molecule type" value="Genomic_DNA"/>
</dbReference>
<dbReference type="InterPro" id="IPR003615">
    <property type="entry name" value="HNH_nuc"/>
</dbReference>
<evidence type="ECO:0000313" key="2">
    <source>
        <dbReference type="EMBL" id="RKW71761.1"/>
    </source>
</evidence>
<evidence type="ECO:0000313" key="3">
    <source>
        <dbReference type="Proteomes" id="UP000273119"/>
    </source>
</evidence>
<dbReference type="Pfam" id="PF01844">
    <property type="entry name" value="HNH"/>
    <property type="match status" value="1"/>
</dbReference>
<reference evidence="2 3" key="1">
    <citation type="submission" date="2018-07" db="EMBL/GenBank/DDBJ databases">
        <title>Arthrobacter sp. nov., isolated from raw cow's milk with high bacterial count.</title>
        <authorList>
            <person name="Hahne J."/>
            <person name="Isele D."/>
            <person name="Lipski A."/>
        </authorList>
    </citation>
    <scope>NUCLEOTIDE SEQUENCE [LARGE SCALE GENOMIC DNA]</scope>
    <source>
        <strain evidence="2 3">JZ R-183</strain>
    </source>
</reference>
<name>A0A496PMJ5_9MICC</name>
<keyword evidence="2" id="KW-0540">Nuclease</keyword>
<dbReference type="GO" id="GO:0004519">
    <property type="term" value="F:endonuclease activity"/>
    <property type="evidence" value="ECO:0007669"/>
    <property type="project" value="UniProtKB-KW"/>
</dbReference>
<dbReference type="GO" id="GO:0003676">
    <property type="term" value="F:nucleic acid binding"/>
    <property type="evidence" value="ECO:0007669"/>
    <property type="project" value="InterPro"/>
</dbReference>
<gene>
    <name evidence="2" type="ORF">DWQ67_02735</name>
</gene>
<dbReference type="Proteomes" id="UP000273119">
    <property type="component" value="Unassembled WGS sequence"/>
</dbReference>
<dbReference type="SMART" id="SM00507">
    <property type="entry name" value="HNHc"/>
    <property type="match status" value="1"/>
</dbReference>
<organism evidence="2 3">
    <name type="scientific">Galactobacter caseinivorans</name>
    <dbReference type="NCBI Taxonomy" id="2676123"/>
    <lineage>
        <taxon>Bacteria</taxon>
        <taxon>Bacillati</taxon>
        <taxon>Actinomycetota</taxon>
        <taxon>Actinomycetes</taxon>
        <taxon>Micrococcales</taxon>
        <taxon>Micrococcaceae</taxon>
        <taxon>Galactobacter</taxon>
    </lineage>
</organism>
<sequence length="102" mass="11094">MASNRTGTAQWQRIRTYTKRQAQADGLTNCPACGVQLDYDKGRTPNSAEVDHIVPHAQGGTDAVDNLTILCRRCNQSKGPRSAPKISTILAAKPLKTSSRWA</sequence>
<keyword evidence="2" id="KW-0255">Endonuclease</keyword>
<dbReference type="Gene3D" id="1.10.30.50">
    <property type="match status" value="1"/>
</dbReference>
<dbReference type="RefSeq" id="WP_121484024.1">
    <property type="nucleotide sequence ID" value="NZ_QQXL01000001.1"/>
</dbReference>